<dbReference type="AlphaFoldDB" id="A0A8H3BEA1"/>
<protein>
    <submittedName>
        <fullName evidence="2">Uncharacterized protein</fullName>
    </submittedName>
</protein>
<dbReference type="EMBL" id="CAJMWQ010001569">
    <property type="protein sequence ID" value="CAE6455632.1"/>
    <property type="molecule type" value="Genomic_DNA"/>
</dbReference>
<dbReference type="Proteomes" id="UP000663826">
    <property type="component" value="Unassembled WGS sequence"/>
</dbReference>
<comment type="caution">
    <text evidence="2">The sequence shown here is derived from an EMBL/GenBank/DDBJ whole genome shotgun (WGS) entry which is preliminary data.</text>
</comment>
<dbReference type="InterPro" id="IPR009836">
    <property type="entry name" value="GRDP-like"/>
</dbReference>
<dbReference type="Pfam" id="PF07173">
    <property type="entry name" value="GRDP-like"/>
    <property type="match status" value="1"/>
</dbReference>
<dbReference type="PANTHER" id="PTHR34365:SF7">
    <property type="entry name" value="GLYCINE-RICH DOMAIN-CONTAINING PROTEIN 1"/>
    <property type="match status" value="1"/>
</dbReference>
<organism evidence="2 3">
    <name type="scientific">Rhizoctonia solani</name>
    <dbReference type="NCBI Taxonomy" id="456999"/>
    <lineage>
        <taxon>Eukaryota</taxon>
        <taxon>Fungi</taxon>
        <taxon>Dikarya</taxon>
        <taxon>Basidiomycota</taxon>
        <taxon>Agaricomycotina</taxon>
        <taxon>Agaricomycetes</taxon>
        <taxon>Cantharellales</taxon>
        <taxon>Ceratobasidiaceae</taxon>
        <taxon>Rhizoctonia</taxon>
    </lineage>
</organism>
<evidence type="ECO:0000313" key="3">
    <source>
        <dbReference type="Proteomes" id="UP000663826"/>
    </source>
</evidence>
<reference evidence="2" key="1">
    <citation type="submission" date="2021-01" db="EMBL/GenBank/DDBJ databases">
        <authorList>
            <person name="Kaushik A."/>
        </authorList>
    </citation>
    <scope>NUCLEOTIDE SEQUENCE</scope>
    <source>
        <strain evidence="2">AG1-1B</strain>
    </source>
</reference>
<proteinExistence type="predicted"/>
<feature type="region of interest" description="Disordered" evidence="1">
    <location>
        <begin position="1"/>
        <end position="64"/>
    </location>
</feature>
<name>A0A8H3BEA1_9AGAM</name>
<sequence>MNNSAPPPVYSADSRNEAPPAFEPGPSRPEILIDSKPPHPDPIPPPPTRIRAPDDSTTGSPPTLIINSKTLGPFDLITTHAVKAHLVFLGAFARLRAEVKSQKGVDVRGSTDELWAIYLARAVDRFAAWISKGLPTNLDASNARWLDENELPPLDVLMAWHAYLLNPRVYYEDGVTGKSQLLGILGFPLDHFDKIIDVDTLAALHPSLERQQRFESLTGQPWFCPLNTTIADTTFVPCPRCEKSTINEVCWITNEKTGFTEHGFKARCHACMGVFNRDNMMVRALCDDIIKVRIGLTHESGNPEQKPYISGTLLNWRTGQPDPKGASRSNDILLRDFFTPASMKFTRGDWLAGSMNYSIKRLETSLKNGLDLRGGGSQVTRILSYYRCPYYPFSIELCGAILRQGGFIDKMLGLGWAEPRTFDHDPTLIYRCIARYHAWLDVMSQLSRKMLVPTLDIDLAWHTHQLKQQHYRTWTLDVMGQFIDHDDKIEENKLSEAYEETAKYWQQRWGVPYHVCGCPRPPAPKPFNPGGTISRIFRGKGKAIEFSNSRPQLISTNECDAPTTHPSEHNSMVIVGQPLFQSRRDNRANTYSKWDKQLRSDVEKGKVPSDGWEAMTIQRSAGHDQGFMRSIPDPNLLPIVPYGAETCAAHNGGVLNGENIASSPVDGKHSAGVCAAGMGLYPMAPMGGFYIGPMGTCAGASNGACSVGGGGGVGGACGGGVSTYRLVTQDILKQEYGRLGRLWGRKLKNGGNNINGRGTWGLRG</sequence>
<gene>
    <name evidence="2" type="ORF">RDB_LOCUS82776</name>
</gene>
<evidence type="ECO:0000256" key="1">
    <source>
        <dbReference type="SAM" id="MobiDB-lite"/>
    </source>
</evidence>
<accession>A0A8H3BEA1</accession>
<dbReference type="PANTHER" id="PTHR34365">
    <property type="entry name" value="ENOLASE (DUF1399)"/>
    <property type="match status" value="1"/>
</dbReference>
<evidence type="ECO:0000313" key="2">
    <source>
        <dbReference type="EMBL" id="CAE6455632.1"/>
    </source>
</evidence>